<reference evidence="6" key="2">
    <citation type="submission" date="2010-04" db="EMBL/GenBank/DDBJ databases">
        <authorList>
            <person name="Buell R."/>
            <person name="Hamilton J."/>
            <person name="Hostetler J."/>
        </authorList>
    </citation>
    <scope>NUCLEOTIDE SEQUENCE [LARGE SCALE GENOMIC DNA]</scope>
    <source>
        <strain evidence="6">DAOM:BR144</strain>
    </source>
</reference>
<evidence type="ECO:0000313" key="6">
    <source>
        <dbReference type="Proteomes" id="UP000019132"/>
    </source>
</evidence>
<dbReference type="PANTHER" id="PTHR10660">
    <property type="entry name" value="PROTEASOME REGULATOR PA28"/>
    <property type="match status" value="1"/>
</dbReference>
<evidence type="ECO:0000256" key="3">
    <source>
        <dbReference type="SAM" id="MobiDB-lite"/>
    </source>
</evidence>
<proteinExistence type="inferred from homology"/>
<dbReference type="GO" id="GO:2000045">
    <property type="term" value="P:regulation of G1/S transition of mitotic cell cycle"/>
    <property type="evidence" value="ECO:0007669"/>
    <property type="project" value="TreeGrafter"/>
</dbReference>
<dbReference type="STRING" id="431595.K3WA13"/>
<dbReference type="Gene3D" id="1.20.120.180">
    <property type="entry name" value="Proteasome activator pa28, C-terminal domain"/>
    <property type="match status" value="1"/>
</dbReference>
<evidence type="ECO:0000313" key="5">
    <source>
        <dbReference type="EnsemblProtists" id="PYU1_T001804"/>
    </source>
</evidence>
<dbReference type="PANTHER" id="PTHR10660:SF2">
    <property type="entry name" value="LD45860P"/>
    <property type="match status" value="1"/>
</dbReference>
<dbReference type="eggNOG" id="KOG4470">
    <property type="taxonomic scope" value="Eukaryota"/>
</dbReference>
<reference evidence="5" key="3">
    <citation type="submission" date="2015-02" db="UniProtKB">
        <authorList>
            <consortium name="EnsemblProtists"/>
        </authorList>
    </citation>
    <scope>IDENTIFICATION</scope>
    <source>
        <strain evidence="5">DAOM BR144</strain>
    </source>
</reference>
<dbReference type="HOGENOM" id="CLU_079228_0_0_1"/>
<dbReference type="GO" id="GO:0061136">
    <property type="term" value="P:regulation of proteasomal protein catabolic process"/>
    <property type="evidence" value="ECO:0007669"/>
    <property type="project" value="TreeGrafter"/>
</dbReference>
<dbReference type="GO" id="GO:0005654">
    <property type="term" value="C:nucleoplasm"/>
    <property type="evidence" value="ECO:0007669"/>
    <property type="project" value="TreeGrafter"/>
</dbReference>
<feature type="region of interest" description="Disordered" evidence="3">
    <location>
        <begin position="149"/>
        <end position="176"/>
    </location>
</feature>
<protein>
    <recommendedName>
        <fullName evidence="4">Proteasome activator PA28 C-terminal domain-containing protein</fullName>
    </recommendedName>
</protein>
<accession>K3WA13</accession>
<reference evidence="6" key="1">
    <citation type="journal article" date="2010" name="Genome Biol.">
        <title>Genome sequence of the necrotrophic plant pathogen Pythium ultimum reveals original pathogenicity mechanisms and effector repertoire.</title>
        <authorList>
            <person name="Levesque C.A."/>
            <person name="Brouwer H."/>
            <person name="Cano L."/>
            <person name="Hamilton J.P."/>
            <person name="Holt C."/>
            <person name="Huitema E."/>
            <person name="Raffaele S."/>
            <person name="Robideau G.P."/>
            <person name="Thines M."/>
            <person name="Win J."/>
            <person name="Zerillo M.M."/>
            <person name="Beakes G.W."/>
            <person name="Boore J.L."/>
            <person name="Busam D."/>
            <person name="Dumas B."/>
            <person name="Ferriera S."/>
            <person name="Fuerstenberg S.I."/>
            <person name="Gachon C.M."/>
            <person name="Gaulin E."/>
            <person name="Govers F."/>
            <person name="Grenville-Briggs L."/>
            <person name="Horner N."/>
            <person name="Hostetler J."/>
            <person name="Jiang R.H."/>
            <person name="Johnson J."/>
            <person name="Krajaejun T."/>
            <person name="Lin H."/>
            <person name="Meijer H.J."/>
            <person name="Moore B."/>
            <person name="Morris P."/>
            <person name="Phuntmart V."/>
            <person name="Puiu D."/>
            <person name="Shetty J."/>
            <person name="Stajich J.E."/>
            <person name="Tripathy S."/>
            <person name="Wawra S."/>
            <person name="van West P."/>
            <person name="Whitty B.R."/>
            <person name="Coutinho P.M."/>
            <person name="Henrissat B."/>
            <person name="Martin F."/>
            <person name="Thomas P.D."/>
            <person name="Tyler B.M."/>
            <person name="De Vries R.P."/>
            <person name="Kamoun S."/>
            <person name="Yandell M."/>
            <person name="Tisserat N."/>
            <person name="Buell C.R."/>
        </authorList>
    </citation>
    <scope>NUCLEOTIDE SEQUENCE</scope>
    <source>
        <strain evidence="6">DAOM:BR144</strain>
    </source>
</reference>
<dbReference type="OMA" id="WQRATAY"/>
<dbReference type="InParanoid" id="K3WA13"/>
<comment type="similarity">
    <text evidence="1">Belongs to the PA28 family.</text>
</comment>
<dbReference type="AlphaFoldDB" id="K3WA13"/>
<dbReference type="SUPFAM" id="SSF47216">
    <property type="entry name" value="Proteasome activator"/>
    <property type="match status" value="1"/>
</dbReference>
<keyword evidence="2" id="KW-0647">Proteasome</keyword>
<name>K3WA13_GLOUD</name>
<dbReference type="InterPro" id="IPR003186">
    <property type="entry name" value="PA28_C"/>
</dbReference>
<dbReference type="InterPro" id="IPR036252">
    <property type="entry name" value="Proteasome_activ_sf"/>
</dbReference>
<dbReference type="GO" id="GO:0008537">
    <property type="term" value="C:proteasome activator complex"/>
    <property type="evidence" value="ECO:0007669"/>
    <property type="project" value="InterPro"/>
</dbReference>
<dbReference type="VEuPathDB" id="FungiDB:PYU1_G001803"/>
<keyword evidence="6" id="KW-1185">Reference proteome</keyword>
<dbReference type="InterPro" id="IPR036997">
    <property type="entry name" value="PA28_C_sf"/>
</dbReference>
<feature type="domain" description="Proteasome activator PA28 C-terminal" evidence="4">
    <location>
        <begin position="184"/>
        <end position="236"/>
    </location>
</feature>
<evidence type="ECO:0000256" key="1">
    <source>
        <dbReference type="ARBA" id="ARBA00005883"/>
    </source>
</evidence>
<dbReference type="GO" id="GO:0005737">
    <property type="term" value="C:cytoplasm"/>
    <property type="evidence" value="ECO:0007669"/>
    <property type="project" value="TreeGrafter"/>
</dbReference>
<feature type="domain" description="Proteasome activator PA28 C-terminal" evidence="4">
    <location>
        <begin position="59"/>
        <end position="142"/>
    </location>
</feature>
<dbReference type="InterPro" id="IPR009077">
    <property type="entry name" value="Proteasome_activ_PA28"/>
</dbReference>
<dbReference type="Proteomes" id="UP000019132">
    <property type="component" value="Unassembled WGS sequence"/>
</dbReference>
<sequence length="243" mass="26878">MDAYRTSVAQDAHKRIEELPQRLAHVHALVQQHFQARTPSAVRATLKQSVTATRGKVDASATLDALIAVVGDEIEQVLTVLAQLSQWIQLLVPKIADGNNFGVEVQKLAYVHVKESIATWQKQWDALADYYNQRATAVEKVNDKIAKESSKSTTVTATTGGKDGDENKSVTTSLDKETATSGTVVDDWVSYIVAVDLKWYFNLARTLEAIRDQYAVTADIIEKNKDKIVLPRGNSDRAAFSMF</sequence>
<dbReference type="EMBL" id="GL376634">
    <property type="status" value="NOT_ANNOTATED_CDS"/>
    <property type="molecule type" value="Genomic_DNA"/>
</dbReference>
<dbReference type="GO" id="GO:0061133">
    <property type="term" value="F:endopeptidase activator activity"/>
    <property type="evidence" value="ECO:0007669"/>
    <property type="project" value="TreeGrafter"/>
</dbReference>
<organism evidence="5 6">
    <name type="scientific">Globisporangium ultimum (strain ATCC 200006 / CBS 805.95 / DAOM BR144)</name>
    <name type="common">Pythium ultimum</name>
    <dbReference type="NCBI Taxonomy" id="431595"/>
    <lineage>
        <taxon>Eukaryota</taxon>
        <taxon>Sar</taxon>
        <taxon>Stramenopiles</taxon>
        <taxon>Oomycota</taxon>
        <taxon>Peronosporomycetes</taxon>
        <taxon>Pythiales</taxon>
        <taxon>Pythiaceae</taxon>
        <taxon>Globisporangium</taxon>
    </lineage>
</organism>
<feature type="compositionally biased region" description="Basic and acidic residues" evidence="3">
    <location>
        <begin position="162"/>
        <end position="176"/>
    </location>
</feature>
<evidence type="ECO:0000256" key="2">
    <source>
        <dbReference type="ARBA" id="ARBA00022942"/>
    </source>
</evidence>
<evidence type="ECO:0000259" key="4">
    <source>
        <dbReference type="Pfam" id="PF02252"/>
    </source>
</evidence>
<dbReference type="Pfam" id="PF02252">
    <property type="entry name" value="PA28_C"/>
    <property type="match status" value="2"/>
</dbReference>
<dbReference type="EnsemblProtists" id="PYU1_T001804">
    <property type="protein sequence ID" value="PYU1_T001804"/>
    <property type="gene ID" value="PYU1_G001803"/>
</dbReference>